<evidence type="ECO:0000256" key="2">
    <source>
        <dbReference type="SAM" id="Phobius"/>
    </source>
</evidence>
<proteinExistence type="predicted"/>
<sequence>MDLWRMILSEHANIEELCQEVLEASPHGPNSRAELFADLQDELERHISAKQNVLYPALAEDGRTETYLHELDDEHRDIRRRLDALSAQPDKNTRQWALDFKELVGVIRHAFSLEENGVMVAAHGVISRQEAETLRRAYEREKIASYEASRWHMPRAMMPSRYGMPTGMTFGILAGALAIGGAALAWSMSKTGQTRANRPLRPAPRRPQPPFPLDSGVIDRSLNRRGMEGRASSGPVGVSRGMGASSGASSGMGSSQGMGSSRGTGQGMGASRPMGASASAAGRADRSLSGDAAATGPGAGADEHRFSSANPPHAPSGLSTPLQPGGTVPGGSPASSVGSVGTGGGQTGNRDMGSPKTGGS</sequence>
<dbReference type="Pfam" id="PF01814">
    <property type="entry name" value="Hemerythrin"/>
    <property type="match status" value="1"/>
</dbReference>
<feature type="region of interest" description="Disordered" evidence="1">
    <location>
        <begin position="193"/>
        <end position="360"/>
    </location>
</feature>
<reference evidence="4 5" key="2">
    <citation type="submission" date="2020-01" db="EMBL/GenBank/DDBJ databases">
        <title>Microvirga sp. nov., an arsenate reduction bacterium isolated from Tibet hotspring sediments.</title>
        <authorList>
            <person name="Xian W.-D."/>
            <person name="Li W.-J."/>
        </authorList>
    </citation>
    <scope>NUCLEOTIDE SEQUENCE [LARGE SCALE GENOMIC DNA]</scope>
    <source>
        <strain evidence="4 5">KCTC 23863</strain>
    </source>
</reference>
<keyword evidence="5" id="KW-1185">Reference proteome</keyword>
<organism evidence="4 5">
    <name type="scientific">Microvirga makkahensis</name>
    <dbReference type="NCBI Taxonomy" id="1128670"/>
    <lineage>
        <taxon>Bacteria</taxon>
        <taxon>Pseudomonadati</taxon>
        <taxon>Pseudomonadota</taxon>
        <taxon>Alphaproteobacteria</taxon>
        <taxon>Hyphomicrobiales</taxon>
        <taxon>Methylobacteriaceae</taxon>
        <taxon>Microvirga</taxon>
    </lineage>
</organism>
<dbReference type="PANTHER" id="PTHR35585:SF1">
    <property type="entry name" value="HHE DOMAIN PROTEIN (AFU_ORTHOLOGUE AFUA_4G00730)"/>
    <property type="match status" value="1"/>
</dbReference>
<accession>A0A7X3MUT3</accession>
<dbReference type="InterPro" id="IPR012312">
    <property type="entry name" value="Hemerythrin-like"/>
</dbReference>
<feature type="compositionally biased region" description="Low complexity" evidence="1">
    <location>
        <begin position="324"/>
        <end position="339"/>
    </location>
</feature>
<dbReference type="AlphaFoldDB" id="A0A7X3MUT3"/>
<dbReference type="RefSeq" id="WP_160886825.1">
    <property type="nucleotide sequence ID" value="NZ_WURB01000019.1"/>
</dbReference>
<feature type="compositionally biased region" description="Gly residues" evidence="1">
    <location>
        <begin position="254"/>
        <end position="268"/>
    </location>
</feature>
<feature type="domain" description="Hemerythrin-like" evidence="3">
    <location>
        <begin position="5"/>
        <end position="119"/>
    </location>
</feature>
<evidence type="ECO:0000256" key="1">
    <source>
        <dbReference type="SAM" id="MobiDB-lite"/>
    </source>
</evidence>
<keyword evidence="2" id="KW-0472">Membrane</keyword>
<dbReference type="EMBL" id="WURB01000019">
    <property type="protein sequence ID" value="MXQ13643.1"/>
    <property type="molecule type" value="Genomic_DNA"/>
</dbReference>
<dbReference type="OrthoDB" id="8017346at2"/>
<name>A0A7X3MUT3_9HYPH</name>
<evidence type="ECO:0000313" key="4">
    <source>
        <dbReference type="EMBL" id="MXQ13643.1"/>
    </source>
</evidence>
<dbReference type="Proteomes" id="UP000436483">
    <property type="component" value="Unassembled WGS sequence"/>
</dbReference>
<dbReference type="CDD" id="cd12108">
    <property type="entry name" value="Hr-like"/>
    <property type="match status" value="1"/>
</dbReference>
<keyword evidence="2" id="KW-1133">Transmembrane helix</keyword>
<evidence type="ECO:0000259" key="3">
    <source>
        <dbReference type="Pfam" id="PF01814"/>
    </source>
</evidence>
<protein>
    <recommendedName>
        <fullName evidence="3">Hemerythrin-like domain-containing protein</fullName>
    </recommendedName>
</protein>
<evidence type="ECO:0000313" key="5">
    <source>
        <dbReference type="Proteomes" id="UP000436483"/>
    </source>
</evidence>
<feature type="compositionally biased region" description="Low complexity" evidence="1">
    <location>
        <begin position="236"/>
        <end position="253"/>
    </location>
</feature>
<keyword evidence="2" id="KW-0812">Transmembrane</keyword>
<gene>
    <name evidence="4" type="ORF">GR328_19720</name>
</gene>
<dbReference type="Gene3D" id="1.20.120.520">
    <property type="entry name" value="nmb1532 protein domain like"/>
    <property type="match status" value="1"/>
</dbReference>
<feature type="compositionally biased region" description="Low complexity" evidence="1">
    <location>
        <begin position="269"/>
        <end position="282"/>
    </location>
</feature>
<feature type="transmembrane region" description="Helical" evidence="2">
    <location>
        <begin position="162"/>
        <end position="186"/>
    </location>
</feature>
<dbReference type="PANTHER" id="PTHR35585">
    <property type="entry name" value="HHE DOMAIN PROTEIN (AFU_ORTHOLOGUE AFUA_4G00730)"/>
    <property type="match status" value="1"/>
</dbReference>
<feature type="compositionally biased region" description="Pro residues" evidence="1">
    <location>
        <begin position="201"/>
        <end position="212"/>
    </location>
</feature>
<reference evidence="4 5" key="1">
    <citation type="submission" date="2019-12" db="EMBL/GenBank/DDBJ databases">
        <authorList>
            <person name="Yuan C.-G."/>
        </authorList>
    </citation>
    <scope>NUCLEOTIDE SEQUENCE [LARGE SCALE GENOMIC DNA]</scope>
    <source>
        <strain evidence="4 5">KCTC 23863</strain>
    </source>
</reference>
<comment type="caution">
    <text evidence="4">The sequence shown here is derived from an EMBL/GenBank/DDBJ whole genome shotgun (WGS) entry which is preliminary data.</text>
</comment>